<name>A0A379B858_9PAST</name>
<dbReference type="OrthoDB" id="5674040at2"/>
<dbReference type="EMBL" id="UGSS01000002">
    <property type="protein sequence ID" value="SUB34671.1"/>
    <property type="molecule type" value="Genomic_DNA"/>
</dbReference>
<accession>A0A379B858</accession>
<dbReference type="AlphaFoldDB" id="A0A379B858"/>
<organism evidence="1 2">
    <name type="scientific">[Pasteurella] mairii</name>
    <dbReference type="NCBI Taxonomy" id="757"/>
    <lineage>
        <taxon>Bacteria</taxon>
        <taxon>Pseudomonadati</taxon>
        <taxon>Pseudomonadota</taxon>
        <taxon>Gammaproteobacteria</taxon>
        <taxon>Pasteurellales</taxon>
        <taxon>Pasteurellaceae</taxon>
    </lineage>
</organism>
<evidence type="ECO:0000313" key="1">
    <source>
        <dbReference type="EMBL" id="SUB34671.1"/>
    </source>
</evidence>
<evidence type="ECO:0008006" key="3">
    <source>
        <dbReference type="Google" id="ProtNLM"/>
    </source>
</evidence>
<evidence type="ECO:0000313" key="2">
    <source>
        <dbReference type="Proteomes" id="UP000254280"/>
    </source>
</evidence>
<proteinExistence type="predicted"/>
<sequence length="260" mass="28585">MDRINGAIQYSGKDILNNVSVVVRKPYAGLAEEMTYTLFERLRAGIDLPSLFGASNASRDQAMIWDKLNTYNAQNPNTGVSLDHVAHSLGASSSKNAMNWAKSQGMKLDNTTLKSYVAGTSYPITNSTILGKLSLGVLDQGYVEKAASLFKNGQVEYAIAPRDTVATGIGLPWQMGSLSFGIGNTNTTSDTWWGGIPIINLLSDHTDAYYRDKEVINFLNKDEDIDSILKYQKKTWQEERVKTKIIRFGNGNAINSTGEK</sequence>
<dbReference type="Proteomes" id="UP000254280">
    <property type="component" value="Unassembled WGS sequence"/>
</dbReference>
<gene>
    <name evidence="1" type="ORF">NCTC10699_02352</name>
</gene>
<protein>
    <recommendedName>
        <fullName evidence="3">Filamentous hemagglutinin protein</fullName>
    </recommendedName>
</protein>
<keyword evidence="2" id="KW-1185">Reference proteome</keyword>
<reference evidence="1 2" key="1">
    <citation type="submission" date="2018-06" db="EMBL/GenBank/DDBJ databases">
        <authorList>
            <consortium name="Pathogen Informatics"/>
            <person name="Doyle S."/>
        </authorList>
    </citation>
    <scope>NUCLEOTIDE SEQUENCE [LARGE SCALE GENOMIC DNA]</scope>
    <source>
        <strain evidence="1 2">NCTC10699</strain>
    </source>
</reference>